<reference evidence="5" key="2">
    <citation type="journal article" date="2023" name="Nat. Commun.">
        <title>Cultivation of marine bacteria of the SAR202 clade.</title>
        <authorList>
            <person name="Lim Y."/>
            <person name="Seo J.H."/>
            <person name="Giovannoni S.J."/>
            <person name="Kang I."/>
            <person name="Cho J.C."/>
        </authorList>
    </citation>
    <scope>NUCLEOTIDE SEQUENCE</scope>
    <source>
        <strain evidence="5">JH1073</strain>
    </source>
</reference>
<dbReference type="AlphaFoldDB" id="A0AAJ6CST5"/>
<dbReference type="InterPro" id="IPR004785">
    <property type="entry name" value="RpiB"/>
</dbReference>
<dbReference type="RefSeq" id="WP_342823448.1">
    <property type="nucleotide sequence ID" value="NZ_CP046146.1"/>
</dbReference>
<keyword evidence="6" id="KW-1185">Reference proteome</keyword>
<gene>
    <name evidence="5" type="primary">rpiB</name>
    <name evidence="4" type="ORF">GKO46_01060</name>
    <name evidence="5" type="ORF">GKO48_08165</name>
</gene>
<dbReference type="EC" id="5.3.1.6" evidence="5"/>
<feature type="active site" description="Proton donor" evidence="3">
    <location>
        <position position="99"/>
    </location>
</feature>
<sequence>MKVAIGADHGGYELKADLTKVLESLGHEVLDKGAHQYDAEDDFPDFAAPVAAAVQAGEVDRGIVLCGSGVGAAIAANKYPGVRAGLCHDTYSAGQGVRHDDMNVLCMGARVVGIALAEDLVKSFMAANLEADEPRFQRRLDKVTAIENDQISKS</sequence>
<evidence type="ECO:0000313" key="6">
    <source>
        <dbReference type="Proteomes" id="UP001219901"/>
    </source>
</evidence>
<comment type="similarity">
    <text evidence="1">Belongs to the LacAB/RpiB family.</text>
</comment>
<evidence type="ECO:0000313" key="7">
    <source>
        <dbReference type="Proteomes" id="UP001321249"/>
    </source>
</evidence>
<dbReference type="Proteomes" id="UP001219901">
    <property type="component" value="Chromosome"/>
</dbReference>
<dbReference type="PIRSF" id="PIRSF005384">
    <property type="entry name" value="RpiB_LacA_B"/>
    <property type="match status" value="1"/>
</dbReference>
<dbReference type="Proteomes" id="UP001321249">
    <property type="component" value="Unassembled WGS sequence"/>
</dbReference>
<reference evidence="6" key="3">
    <citation type="submission" date="2023-06" db="EMBL/GenBank/DDBJ databases">
        <title>Pangenomics reveal diversification of enzyme families and niche specialization in globally abundant SAR202 bacteria.</title>
        <authorList>
            <person name="Saw J.H.W."/>
        </authorList>
    </citation>
    <scope>NUCLEOTIDE SEQUENCE [LARGE SCALE GENOMIC DNA]</scope>
    <source>
        <strain evidence="6">JH1073</strain>
    </source>
</reference>
<evidence type="ECO:0000256" key="3">
    <source>
        <dbReference type="PIRSR" id="PIRSR005384-1"/>
    </source>
</evidence>
<accession>A0AAJ6CST5</accession>
<dbReference type="NCBIfam" id="TIGR01120">
    <property type="entry name" value="rpiB"/>
    <property type="match status" value="1"/>
</dbReference>
<dbReference type="EMBL" id="WMBE01000001">
    <property type="protein sequence ID" value="MDG0865662.1"/>
    <property type="molecule type" value="Genomic_DNA"/>
</dbReference>
<dbReference type="Pfam" id="PF02502">
    <property type="entry name" value="LacAB_rpiB"/>
    <property type="match status" value="1"/>
</dbReference>
<dbReference type="InterPro" id="IPR003500">
    <property type="entry name" value="RpiB_LacA_LacB"/>
</dbReference>
<dbReference type="GO" id="GO:0004751">
    <property type="term" value="F:ribose-5-phosphate isomerase activity"/>
    <property type="evidence" value="ECO:0007669"/>
    <property type="project" value="UniProtKB-EC"/>
</dbReference>
<organism evidence="5 6">
    <name type="scientific">Candidatus Lucifugimonas marina</name>
    <dbReference type="NCBI Taxonomy" id="3038979"/>
    <lineage>
        <taxon>Bacteria</taxon>
        <taxon>Bacillati</taxon>
        <taxon>Chloroflexota</taxon>
        <taxon>Dehalococcoidia</taxon>
        <taxon>SAR202 cluster</taxon>
        <taxon>Candidatus Lucifugimonadales</taxon>
        <taxon>Candidatus Lucifugimonadaceae</taxon>
        <taxon>Candidatus Lucifugimonas</taxon>
    </lineage>
</organism>
<evidence type="ECO:0000256" key="2">
    <source>
        <dbReference type="ARBA" id="ARBA00023235"/>
    </source>
</evidence>
<dbReference type="NCBIfam" id="TIGR00689">
    <property type="entry name" value="rpiB_lacA_lacB"/>
    <property type="match status" value="1"/>
</dbReference>
<dbReference type="SUPFAM" id="SSF89623">
    <property type="entry name" value="Ribose/Galactose isomerase RpiB/AlsB"/>
    <property type="match status" value="1"/>
</dbReference>
<dbReference type="GO" id="GO:0005975">
    <property type="term" value="P:carbohydrate metabolic process"/>
    <property type="evidence" value="ECO:0007669"/>
    <property type="project" value="InterPro"/>
</dbReference>
<reference evidence="6 7" key="1">
    <citation type="submission" date="2019-11" db="EMBL/GenBank/DDBJ databases">
        <authorList>
            <person name="Cho J.-C."/>
        </authorList>
    </citation>
    <scope>NUCLEOTIDE SEQUENCE [LARGE SCALE GENOMIC DNA]</scope>
    <source>
        <strain evidence="5 6">JH1073</strain>
        <strain evidence="4 7">JH702</strain>
    </source>
</reference>
<dbReference type="PANTHER" id="PTHR43732">
    <property type="entry name" value="RIBOSE 5-PHOSPHATE ISOMERASE-RELATED"/>
    <property type="match status" value="1"/>
</dbReference>
<keyword evidence="2 5" id="KW-0413">Isomerase</keyword>
<dbReference type="EMBL" id="CP046147">
    <property type="protein sequence ID" value="WFG39593.1"/>
    <property type="molecule type" value="Genomic_DNA"/>
</dbReference>
<dbReference type="Gene3D" id="3.40.1400.10">
    <property type="entry name" value="Sugar-phosphate isomerase, RpiB/LacA/LacB"/>
    <property type="match status" value="1"/>
</dbReference>
<dbReference type="InterPro" id="IPR036569">
    <property type="entry name" value="RpiB_LacA_LacB_sf"/>
</dbReference>
<protein>
    <submittedName>
        <fullName evidence="5">Ribose 5-phosphate isomerase B</fullName>
        <ecNumber evidence="5">5.3.1.6</ecNumber>
    </submittedName>
</protein>
<dbReference type="InterPro" id="IPR051812">
    <property type="entry name" value="SPI_LacAB/RpiB"/>
</dbReference>
<evidence type="ECO:0000256" key="1">
    <source>
        <dbReference type="ARBA" id="ARBA00008754"/>
    </source>
</evidence>
<dbReference type="NCBIfam" id="NF004051">
    <property type="entry name" value="PRK05571.1"/>
    <property type="match status" value="1"/>
</dbReference>
<feature type="active site" description="Proton acceptor" evidence="3">
    <location>
        <position position="66"/>
    </location>
</feature>
<evidence type="ECO:0000313" key="5">
    <source>
        <dbReference type="EMBL" id="WFG39593.1"/>
    </source>
</evidence>
<evidence type="ECO:0000313" key="4">
    <source>
        <dbReference type="EMBL" id="MDG0865662.1"/>
    </source>
</evidence>
<dbReference type="PANTHER" id="PTHR43732:SF1">
    <property type="entry name" value="RIBOSE 5-PHOSPHATE ISOMERASE"/>
    <property type="match status" value="1"/>
</dbReference>
<name>A0AAJ6CST5_9CHLR</name>
<proteinExistence type="inferred from homology"/>